<dbReference type="InterPro" id="IPR001019">
    <property type="entry name" value="Gprotein_alpha_su"/>
</dbReference>
<dbReference type="SUPFAM" id="SSF47895">
    <property type="entry name" value="Transducin (alpha subunit), insertion domain"/>
    <property type="match status" value="2"/>
</dbReference>
<dbReference type="PANTHER" id="PTHR10218:SF302">
    <property type="entry name" value="GUANINE NUCLEOTIDE-BINDING PROTEIN ALPHA-5 SUBUNIT"/>
    <property type="match status" value="1"/>
</dbReference>
<dbReference type="Proteomes" id="UP001527925">
    <property type="component" value="Unassembled WGS sequence"/>
</dbReference>
<dbReference type="CDD" id="cd00066">
    <property type="entry name" value="G-alpha"/>
    <property type="match status" value="2"/>
</dbReference>
<dbReference type="InterPro" id="IPR002975">
    <property type="entry name" value="Fungi_Gprotein_alpha"/>
</dbReference>
<keyword evidence="1" id="KW-0479">Metal-binding</keyword>
<dbReference type="EMBL" id="JADGIZ020000015">
    <property type="protein sequence ID" value="KAL2916671.1"/>
    <property type="molecule type" value="Genomic_DNA"/>
</dbReference>
<accession>A0ABR4NAY1</accession>
<evidence type="ECO:0000313" key="5">
    <source>
        <dbReference type="EMBL" id="KAL2916671.1"/>
    </source>
</evidence>
<evidence type="ECO:0000256" key="3">
    <source>
        <dbReference type="ARBA" id="ARBA00023134"/>
    </source>
</evidence>
<evidence type="ECO:0000256" key="1">
    <source>
        <dbReference type="ARBA" id="ARBA00022723"/>
    </source>
</evidence>
<evidence type="ECO:0000256" key="4">
    <source>
        <dbReference type="ARBA" id="ARBA00023224"/>
    </source>
</evidence>
<keyword evidence="6" id="KW-1185">Reference proteome</keyword>
<reference evidence="5 6" key="1">
    <citation type="submission" date="2023-09" db="EMBL/GenBank/DDBJ databases">
        <title>Pangenome analysis of Batrachochytrium dendrobatidis and related Chytrids.</title>
        <authorList>
            <person name="Yacoub M.N."/>
            <person name="Stajich J.E."/>
            <person name="James T.Y."/>
        </authorList>
    </citation>
    <scope>NUCLEOTIDE SEQUENCE [LARGE SCALE GENOMIC DNA]</scope>
    <source>
        <strain evidence="5 6">JEL0888</strain>
    </source>
</reference>
<dbReference type="PRINTS" id="PR00318">
    <property type="entry name" value="GPROTEINA"/>
</dbReference>
<evidence type="ECO:0000256" key="2">
    <source>
        <dbReference type="ARBA" id="ARBA00022741"/>
    </source>
</evidence>
<keyword evidence="4" id="KW-0807">Transducer</keyword>
<evidence type="ECO:0000313" key="6">
    <source>
        <dbReference type="Proteomes" id="UP001527925"/>
    </source>
</evidence>
<keyword evidence="3" id="KW-0342">GTP-binding</keyword>
<sequence length="670" mass="76751">MSGDSGKTTFMKQIKLMHGGGFSQGERTQYRQRMLQNVFDSILGLIRGAEAEGHAFDQATSAAMLRIKNYVNPFVSQDGLISDYPEITRDIAQDVEAVWREPFVQALFSRSAEARLNIQDTAYYFLERASALADPEYNPTEEDILHVRSPTTAITETIIKIKDFTYHFYDVGGQQKYRKQWTPYFDNVHNIVFLVSLSSFDQSLAEEATINRMHDALDLFDQICNHALLKHIPITLMLNKRDLFEKKFPTAQLGKVFPDYTPMDLKKSVRFIDKKFRSKNQVEGKRIVSHTTCCTDTRAMKVIISSVLDSMVESNLKETGKLALQRSKEIDAQLAKDKEKLARRSREPHLLVLGSGDSGKSTLMRQLKILHGGGYSEDERRSYRRIIQQTIRDSFSALLVQGAGNGANVADPTIKNLIHEILNCFQRSQERDASIPANIGQAITQCWKHSEIQSIYESVGRKVLPDTAYYFLERADFLCDDSRLPTDEDILHIRIPTTQITETIFVINKMHFHFYDVGGQQKYRKQWTPYFDTVNQIMFVVSLASYDQNLVEDLTINRMHDALDLFGQICNHQLLKHIPIILFLNKKDLFEKKIETSPIEAKFPDYKNGPVFKKAVRYFEKKFKNECHEEKEVVAHVTCCTDTKAMAVIIKTCIESLTMLAIKETGLVRG</sequence>
<name>A0ABR4NAY1_9FUNG</name>
<keyword evidence="2" id="KW-0547">Nucleotide-binding</keyword>
<dbReference type="InterPro" id="IPR027417">
    <property type="entry name" value="P-loop_NTPase"/>
</dbReference>
<proteinExistence type="predicted"/>
<dbReference type="PRINTS" id="PR01241">
    <property type="entry name" value="GPROTEINAFNG"/>
</dbReference>
<gene>
    <name evidence="5" type="ORF">HK105_203785</name>
</gene>
<dbReference type="InterPro" id="IPR011025">
    <property type="entry name" value="GproteinA_insert"/>
</dbReference>
<organism evidence="5 6">
    <name type="scientific">Polyrhizophydium stewartii</name>
    <dbReference type="NCBI Taxonomy" id="2732419"/>
    <lineage>
        <taxon>Eukaryota</taxon>
        <taxon>Fungi</taxon>
        <taxon>Fungi incertae sedis</taxon>
        <taxon>Chytridiomycota</taxon>
        <taxon>Chytridiomycota incertae sedis</taxon>
        <taxon>Chytridiomycetes</taxon>
        <taxon>Rhizophydiales</taxon>
        <taxon>Rhizophydiales incertae sedis</taxon>
        <taxon>Polyrhizophydium</taxon>
    </lineage>
</organism>
<protein>
    <submittedName>
        <fullName evidence="5">Uncharacterized protein</fullName>
    </submittedName>
</protein>
<dbReference type="Pfam" id="PF00503">
    <property type="entry name" value="G-alpha"/>
    <property type="match status" value="2"/>
</dbReference>
<dbReference type="PANTHER" id="PTHR10218">
    <property type="entry name" value="GTP-BINDING PROTEIN ALPHA SUBUNIT"/>
    <property type="match status" value="1"/>
</dbReference>
<comment type="caution">
    <text evidence="5">The sequence shown here is derived from an EMBL/GenBank/DDBJ whole genome shotgun (WGS) entry which is preliminary data.</text>
</comment>
<dbReference type="PROSITE" id="PS51417">
    <property type="entry name" value="ARF"/>
    <property type="match status" value="1"/>
</dbReference>
<dbReference type="Gene3D" id="1.10.400.10">
    <property type="entry name" value="GI Alpha 1, domain 2-like"/>
    <property type="match status" value="2"/>
</dbReference>
<dbReference type="SUPFAM" id="SSF52540">
    <property type="entry name" value="P-loop containing nucleoside triphosphate hydrolases"/>
    <property type="match status" value="2"/>
</dbReference>
<dbReference type="PROSITE" id="PS51882">
    <property type="entry name" value="G_ALPHA"/>
    <property type="match status" value="2"/>
</dbReference>
<dbReference type="Gene3D" id="3.40.50.300">
    <property type="entry name" value="P-loop containing nucleotide triphosphate hydrolases"/>
    <property type="match status" value="2"/>
</dbReference>
<dbReference type="SMART" id="SM00275">
    <property type="entry name" value="G_alpha"/>
    <property type="match status" value="2"/>
</dbReference>